<dbReference type="InterPro" id="IPR037066">
    <property type="entry name" value="Plug_dom_sf"/>
</dbReference>
<evidence type="ECO:0000256" key="6">
    <source>
        <dbReference type="ARBA" id="ARBA00023136"/>
    </source>
</evidence>
<comment type="subcellular location">
    <subcellularLocation>
        <location evidence="1 8">Cell outer membrane</location>
        <topology evidence="1 8">Multi-pass membrane protein</topology>
    </subcellularLocation>
</comment>
<dbReference type="Gene3D" id="2.170.130.10">
    <property type="entry name" value="TonB-dependent receptor, plug domain"/>
    <property type="match status" value="1"/>
</dbReference>
<evidence type="ECO:0000313" key="12">
    <source>
        <dbReference type="Proteomes" id="UP000887043"/>
    </source>
</evidence>
<dbReference type="Pfam" id="PF07715">
    <property type="entry name" value="Plug"/>
    <property type="match status" value="1"/>
</dbReference>
<evidence type="ECO:0000259" key="10">
    <source>
        <dbReference type="Pfam" id="PF14905"/>
    </source>
</evidence>
<keyword evidence="2 8" id="KW-0813">Transport</keyword>
<proteinExistence type="inferred from homology"/>
<dbReference type="InterPro" id="IPR041700">
    <property type="entry name" value="OMP_b-brl_3"/>
</dbReference>
<accession>A0AA37HVK0</accession>
<dbReference type="GO" id="GO:0044718">
    <property type="term" value="P:siderophore transmembrane transport"/>
    <property type="evidence" value="ECO:0007669"/>
    <property type="project" value="TreeGrafter"/>
</dbReference>
<comment type="similarity">
    <text evidence="8">Belongs to the TonB-dependent receptor family.</text>
</comment>
<dbReference type="SUPFAM" id="SSF56935">
    <property type="entry name" value="Porins"/>
    <property type="match status" value="1"/>
</dbReference>
<dbReference type="RefSeq" id="WP_006283340.1">
    <property type="nucleotide sequence ID" value="NZ_BPTR01000001.1"/>
</dbReference>
<evidence type="ECO:0000256" key="2">
    <source>
        <dbReference type="ARBA" id="ARBA00022448"/>
    </source>
</evidence>
<dbReference type="GO" id="GO:0009279">
    <property type="term" value="C:cell outer membrane"/>
    <property type="evidence" value="ECO:0007669"/>
    <property type="project" value="UniProtKB-SubCell"/>
</dbReference>
<gene>
    <name evidence="11" type="ORF">PRRU23_00530</name>
</gene>
<sequence length="663" mass="75804">MRKQIGIIIGVLAFAQTTLAQKDSILLDNVEVVASMLHRNISSATNIQTIQKADLIDLGIDNVADAVKRFAGVSVRDYGGIGGMKTVSIHNLGTHHVAISYDGVTLSNTQAGQIDIGRYDTDNLSSISLSLGDEDQLMLAARQYVSAGVLALKSERPHFEANRTNHLKVNLTAGSFGYLSPSFRYSHRVGERTSVSFQGKMMRADGQYPYTLTNGRLKTREHRYNSDIQSWQGEVNLYHTFANASELDVKAYWYYSQRGLPGAVILYANPSEERMWDEDFFVQSVYRAHLNQRLQLEARLKYTHSWNKYRDVGSEYPSGEQVDIDRQDEYYGSATLGWNIAKGLDMSIAEDLSYNKLKNNVYVNTNYDVPLPTRLTSISALAMKWRINRLKINGSLGYTYAHEMVEAGNKPADKTRFTPSIALNYRLLAHIPLFFRAMWKNTFRVPTFNDLYYRRLGNVNLRPEIAHQYSTGLTWETHYRALRYLSFTVDGYYHDVRDKIVAFPSTYVWRMANYGKVDIWGVDMTMGAQVDIASRWNAKFSAAATWQQALDKTNTTSQTYNSMLPYTPKWSGNGSIVLSTPWLNIGYSVIMQGSRYSSAQNKLEYRMNAFWEHSLTLNREFQLKSFRLNLQAKVTNLTDQQYEIIQYYPMPGRQFTFSGTFYF</sequence>
<evidence type="ECO:0000256" key="4">
    <source>
        <dbReference type="ARBA" id="ARBA00022692"/>
    </source>
</evidence>
<keyword evidence="7 8" id="KW-0998">Cell outer membrane</keyword>
<dbReference type="InterPro" id="IPR012910">
    <property type="entry name" value="Plug_dom"/>
</dbReference>
<comment type="caution">
    <text evidence="11">The sequence shown here is derived from an EMBL/GenBank/DDBJ whole genome shotgun (WGS) entry which is preliminary data.</text>
</comment>
<dbReference type="AlphaFoldDB" id="A0AA37HVK0"/>
<feature type="domain" description="Outer membrane protein beta-barrel" evidence="10">
    <location>
        <begin position="445"/>
        <end position="632"/>
    </location>
</feature>
<keyword evidence="6 8" id="KW-0472">Membrane</keyword>
<keyword evidence="3 8" id="KW-1134">Transmembrane beta strand</keyword>
<dbReference type="EMBL" id="BPTR01000001">
    <property type="protein sequence ID" value="GJG26353.1"/>
    <property type="molecule type" value="Genomic_DNA"/>
</dbReference>
<dbReference type="InterPro" id="IPR036942">
    <property type="entry name" value="Beta-barrel_TonB_sf"/>
</dbReference>
<protein>
    <submittedName>
        <fullName evidence="11">Ligand-gated channel</fullName>
    </submittedName>
</protein>
<evidence type="ECO:0000256" key="3">
    <source>
        <dbReference type="ARBA" id="ARBA00022452"/>
    </source>
</evidence>
<dbReference type="InterPro" id="IPR039426">
    <property type="entry name" value="TonB-dep_rcpt-like"/>
</dbReference>
<evidence type="ECO:0000256" key="8">
    <source>
        <dbReference type="PROSITE-ProRule" id="PRU01360"/>
    </source>
</evidence>
<keyword evidence="4 8" id="KW-0812">Transmembrane</keyword>
<evidence type="ECO:0000256" key="1">
    <source>
        <dbReference type="ARBA" id="ARBA00004571"/>
    </source>
</evidence>
<dbReference type="Gene3D" id="2.40.170.20">
    <property type="entry name" value="TonB-dependent receptor, beta-barrel domain"/>
    <property type="match status" value="1"/>
</dbReference>
<name>A0AA37HVK0_SEGBR</name>
<evidence type="ECO:0000259" key="9">
    <source>
        <dbReference type="Pfam" id="PF07715"/>
    </source>
</evidence>
<dbReference type="Proteomes" id="UP000887043">
    <property type="component" value="Unassembled WGS sequence"/>
</dbReference>
<dbReference type="Pfam" id="PF14905">
    <property type="entry name" value="OMP_b-brl_3"/>
    <property type="match status" value="1"/>
</dbReference>
<evidence type="ECO:0000256" key="7">
    <source>
        <dbReference type="ARBA" id="ARBA00023237"/>
    </source>
</evidence>
<evidence type="ECO:0000256" key="5">
    <source>
        <dbReference type="ARBA" id="ARBA00022729"/>
    </source>
</evidence>
<dbReference type="PANTHER" id="PTHR30069:SF29">
    <property type="entry name" value="HEMOGLOBIN AND HEMOGLOBIN-HAPTOGLOBIN-BINDING PROTEIN 1-RELATED"/>
    <property type="match status" value="1"/>
</dbReference>
<dbReference type="PROSITE" id="PS52016">
    <property type="entry name" value="TONB_DEPENDENT_REC_3"/>
    <property type="match status" value="1"/>
</dbReference>
<evidence type="ECO:0000313" key="11">
    <source>
        <dbReference type="EMBL" id="GJG26353.1"/>
    </source>
</evidence>
<dbReference type="PANTHER" id="PTHR30069">
    <property type="entry name" value="TONB-DEPENDENT OUTER MEMBRANE RECEPTOR"/>
    <property type="match status" value="1"/>
</dbReference>
<keyword evidence="5" id="KW-0732">Signal</keyword>
<feature type="domain" description="TonB-dependent receptor plug" evidence="9">
    <location>
        <begin position="42"/>
        <end position="129"/>
    </location>
</feature>
<organism evidence="11 12">
    <name type="scientific">Segatella bryantii</name>
    <name type="common">Prevotella bryantii</name>
    <dbReference type="NCBI Taxonomy" id="77095"/>
    <lineage>
        <taxon>Bacteria</taxon>
        <taxon>Pseudomonadati</taxon>
        <taxon>Bacteroidota</taxon>
        <taxon>Bacteroidia</taxon>
        <taxon>Bacteroidales</taxon>
        <taxon>Prevotellaceae</taxon>
        <taxon>Segatella</taxon>
    </lineage>
</organism>
<reference evidence="11" key="1">
    <citation type="submission" date="2021-08" db="EMBL/GenBank/DDBJ databases">
        <title>Prevotella lacticifex sp. nov., isolated from rumen of cow.</title>
        <authorList>
            <person name="Shinkai T."/>
            <person name="Ikeyama N."/>
            <person name="Kumagai M."/>
            <person name="Ohmori H."/>
            <person name="Sakamoto M."/>
            <person name="Ohkuma M."/>
            <person name="Mitsumori M."/>
        </authorList>
    </citation>
    <scope>NUCLEOTIDE SEQUENCE</scope>
    <source>
        <strain evidence="11">DSM 11371</strain>
    </source>
</reference>
<dbReference type="GO" id="GO:0015344">
    <property type="term" value="F:siderophore uptake transmembrane transporter activity"/>
    <property type="evidence" value="ECO:0007669"/>
    <property type="project" value="TreeGrafter"/>
</dbReference>